<proteinExistence type="predicted"/>
<dbReference type="AlphaFoldDB" id="A0A090TCF1"/>
<reference evidence="2 3" key="2">
    <citation type="submission" date="2014-09" db="EMBL/GenBank/DDBJ databases">
        <authorList>
            <consortium name="NBRP consortium"/>
            <person name="Sawabe T."/>
            <person name="Meirelles P."/>
            <person name="Nakanishi M."/>
            <person name="Sayaka M."/>
            <person name="Hattori M."/>
            <person name="Ohkuma M."/>
        </authorList>
    </citation>
    <scope>NUCLEOTIDE SEQUENCE [LARGE SCALE GENOMIC DNA]</scope>
    <source>
        <strain evidence="2 3">JCM 19240</strain>
    </source>
</reference>
<accession>A0A090TCF1</accession>
<protein>
    <submittedName>
        <fullName evidence="2">Uncharacterized protein</fullName>
    </submittedName>
</protein>
<dbReference type="Proteomes" id="UP000029224">
    <property type="component" value="Unassembled WGS sequence"/>
</dbReference>
<gene>
    <name evidence="2" type="ORF">JCM19240_718</name>
</gene>
<evidence type="ECO:0000313" key="3">
    <source>
        <dbReference type="Proteomes" id="UP000029224"/>
    </source>
</evidence>
<dbReference type="OrthoDB" id="5392628at2"/>
<feature type="region of interest" description="Disordered" evidence="1">
    <location>
        <begin position="118"/>
        <end position="140"/>
    </location>
</feature>
<comment type="caution">
    <text evidence="2">The sequence shown here is derived from an EMBL/GenBank/DDBJ whole genome shotgun (WGS) entry which is preliminary data.</text>
</comment>
<organism evidence="2 3">
    <name type="scientific">Vibrio maritimus</name>
    <dbReference type="NCBI Taxonomy" id="990268"/>
    <lineage>
        <taxon>Bacteria</taxon>
        <taxon>Pseudomonadati</taxon>
        <taxon>Pseudomonadota</taxon>
        <taxon>Gammaproteobacteria</taxon>
        <taxon>Vibrionales</taxon>
        <taxon>Vibrionaceae</taxon>
        <taxon>Vibrio</taxon>
    </lineage>
</organism>
<evidence type="ECO:0000256" key="1">
    <source>
        <dbReference type="SAM" id="MobiDB-lite"/>
    </source>
</evidence>
<dbReference type="InterPro" id="IPR010344">
    <property type="entry name" value="YbjH"/>
</dbReference>
<sequence>MGPDYLSGVFGGVEYQPFSWLQILSDYDGTGVNAGAKLFTPETWLPYGMSAHLTYQAYSNSNTFNRDNQWVGIGLTLPLSGPNAAPRYIRPQSQQEGVDQQAPTINLQQASSVAQVKKEAAPANTEEVEKKVTAEKTAPTHSLTRLTQRLTAYGFENVSVGTRQDELVVQLENNLFNVNEIDSLGVVLGLINEEMSQPKFVFVLLNNNLPVVKVSGTQQDLNNLFDTDNLGQIPARTNLTITTNQLYKALDGVNWDSNRESSHLFKPRVIFSPSIYSTIGSEYGVFDYSLALATNVQVPVWTGAMVDVRHMLPISHSDDYADGERFGNSRHTSTVDRIMLHQGVTLPAGVMAQVSVGQIGTNYQGGTSEFRCNLSRYS</sequence>
<dbReference type="Pfam" id="PF06082">
    <property type="entry name" value="YjbH"/>
    <property type="match status" value="1"/>
</dbReference>
<keyword evidence="3" id="KW-1185">Reference proteome</keyword>
<name>A0A090TCF1_9VIBR</name>
<reference evidence="2 3" key="1">
    <citation type="submission" date="2014-09" db="EMBL/GenBank/DDBJ databases">
        <title>Vibrio maritimus JCM 19240. (C210) whole genome shotgun sequence.</title>
        <authorList>
            <person name="Sawabe T."/>
            <person name="Meirelles P."/>
            <person name="Nakanishi M."/>
            <person name="Sayaka M."/>
            <person name="Hattori M."/>
            <person name="Ohkuma M."/>
        </authorList>
    </citation>
    <scope>NUCLEOTIDE SEQUENCE [LARGE SCALE GENOMIC DNA]</scope>
    <source>
        <strain evidence="2 3">JCM 19240</strain>
    </source>
</reference>
<evidence type="ECO:0000313" key="2">
    <source>
        <dbReference type="EMBL" id="GAL37571.1"/>
    </source>
</evidence>
<dbReference type="EMBL" id="BBMT01000018">
    <property type="protein sequence ID" value="GAL37571.1"/>
    <property type="molecule type" value="Genomic_DNA"/>
</dbReference>